<evidence type="ECO:0000313" key="2">
    <source>
        <dbReference type="EMBL" id="KAL2488879.1"/>
    </source>
</evidence>
<keyword evidence="1" id="KW-0175">Coiled coil</keyword>
<name>A0ABD1RLE6_9LAMI</name>
<proteinExistence type="predicted"/>
<protein>
    <submittedName>
        <fullName evidence="2">Uncharacterized protein</fullName>
    </submittedName>
</protein>
<sequence>MIKGMQWNVKKPFVNSDELRNNESLGFSGNVVFDGFNGGDGLAAIFGSSGGGSSLAYENALQEMAEAESQIAILMKRFEDALNAQKIASDALEAANGENRRLVAKALER</sequence>
<organism evidence="2 3">
    <name type="scientific">Forsythia ovata</name>
    <dbReference type="NCBI Taxonomy" id="205694"/>
    <lineage>
        <taxon>Eukaryota</taxon>
        <taxon>Viridiplantae</taxon>
        <taxon>Streptophyta</taxon>
        <taxon>Embryophyta</taxon>
        <taxon>Tracheophyta</taxon>
        <taxon>Spermatophyta</taxon>
        <taxon>Magnoliopsida</taxon>
        <taxon>eudicotyledons</taxon>
        <taxon>Gunneridae</taxon>
        <taxon>Pentapetalae</taxon>
        <taxon>asterids</taxon>
        <taxon>lamiids</taxon>
        <taxon>Lamiales</taxon>
        <taxon>Oleaceae</taxon>
        <taxon>Forsythieae</taxon>
        <taxon>Forsythia</taxon>
    </lineage>
</organism>
<keyword evidence="3" id="KW-1185">Reference proteome</keyword>
<evidence type="ECO:0000313" key="3">
    <source>
        <dbReference type="Proteomes" id="UP001604277"/>
    </source>
</evidence>
<dbReference type="Proteomes" id="UP001604277">
    <property type="component" value="Unassembled WGS sequence"/>
</dbReference>
<evidence type="ECO:0000256" key="1">
    <source>
        <dbReference type="SAM" id="Coils"/>
    </source>
</evidence>
<gene>
    <name evidence="2" type="ORF">Fot_42171</name>
</gene>
<dbReference type="AlphaFoldDB" id="A0ABD1RLE6"/>
<accession>A0ABD1RLE6</accession>
<reference evidence="3" key="1">
    <citation type="submission" date="2024-07" db="EMBL/GenBank/DDBJ databases">
        <title>Two chromosome-level genome assemblies of Korean endemic species Abeliophyllum distichum and Forsythia ovata (Oleaceae).</title>
        <authorList>
            <person name="Jang H."/>
        </authorList>
    </citation>
    <scope>NUCLEOTIDE SEQUENCE [LARGE SCALE GENOMIC DNA]</scope>
</reference>
<dbReference type="EMBL" id="JBFOLJ010000012">
    <property type="protein sequence ID" value="KAL2488879.1"/>
    <property type="molecule type" value="Genomic_DNA"/>
</dbReference>
<comment type="caution">
    <text evidence="2">The sequence shown here is derived from an EMBL/GenBank/DDBJ whole genome shotgun (WGS) entry which is preliminary data.</text>
</comment>
<feature type="coiled-coil region" evidence="1">
    <location>
        <begin position="57"/>
        <end position="84"/>
    </location>
</feature>